<feature type="compositionally biased region" description="Low complexity" evidence="1">
    <location>
        <begin position="998"/>
        <end position="1018"/>
    </location>
</feature>
<protein>
    <recommendedName>
        <fullName evidence="2">Rab3-GAP regulatory subunit N-terminal domain-containing protein</fullName>
    </recommendedName>
</protein>
<dbReference type="InterPro" id="IPR032839">
    <property type="entry name" value="RAB3GAP_N"/>
</dbReference>
<accession>R7QQE9</accession>
<evidence type="ECO:0000256" key="1">
    <source>
        <dbReference type="SAM" id="MobiDB-lite"/>
    </source>
</evidence>
<evidence type="ECO:0000313" key="4">
    <source>
        <dbReference type="Proteomes" id="UP000012073"/>
    </source>
</evidence>
<dbReference type="Proteomes" id="UP000012073">
    <property type="component" value="Unassembled WGS sequence"/>
</dbReference>
<feature type="compositionally biased region" description="Basic and acidic residues" evidence="1">
    <location>
        <begin position="954"/>
        <end position="966"/>
    </location>
</feature>
<organism evidence="3 4">
    <name type="scientific">Chondrus crispus</name>
    <name type="common">Carrageen Irish moss</name>
    <name type="synonym">Polymorpha crispa</name>
    <dbReference type="NCBI Taxonomy" id="2769"/>
    <lineage>
        <taxon>Eukaryota</taxon>
        <taxon>Rhodophyta</taxon>
        <taxon>Florideophyceae</taxon>
        <taxon>Rhodymeniophycidae</taxon>
        <taxon>Gigartinales</taxon>
        <taxon>Gigartinaceae</taxon>
        <taxon>Chondrus</taxon>
    </lineage>
</organism>
<sequence length="1026" mass="112460">MLSVAKGFLFSRITGEQTAPNPTEEERNVVTGAARFIISWGNDTTPANASINLRDVRDSARKSVNAVLSRSRKSIDINDIAASYGLRSQNSRPLSDSVLHGDQTALAETALDQSNSENAFSSQRSRFAGEEVALAAKLPQNARVVERIAAAPLPCSLLATSDTLGRIFVQDSRDLCVLRVLKGYRDAHVAWVAQGGPLLAILAPRLNVLELHRPLDVKRIAAFRLRPGSMLVQSAMHRALCISPDGHLYELMRSRKSGGVAAAGIKEEQPNGKAEELETAHSATVNGVEDMTEAVRTGQSGSVVDYESLHMFLEAVKRGQTSVAVECLQNVRDSRQKVAHLMTAVLTCASYVRPEIHIALSSKAAQIASSLEDRDLLSRFEAHSRLAEAYAIVFAEILPEGAVAEENSVAKYGKQLMEDDIGAGLLEFAVEAMKGDASPANVSGKRTRSSKEEGNMLTCERFILSHALHPSMDIRSRSDYILRPRRDISEAEQVWLAKLYFSRLLHVDSADLPTEGREHPATKDVFLALSEVIGLQEAELAHHFAIFFLHVPLLALLKTRVAIHASPIRCAISRLRTGFSQEIVDQVLIEECETSACIPNAVLLTRLCVIHERRRSDGNDALFLASLDRLEEVLLFRKLIAGSKIPPAVYEKFTARGCSGALGDAERHAVTSLIEWHEFDRAAKILIRLDESRRGHKLAWQESASVSEAALLACRKKAVSVITDAGREVIPENVVSWILSVEVDEDQSHWIQLINEQRETVLRKLRSVLLSAHQYFSDSSVDAVRCLQLAEAMSALIELEINWHTKSKASATGPHENPESVAESGNQRPKRDSSTMGESKDFGSRQNAIIDHVNTDETQRSSPINNAEESNEVCEIVEETRMHTSEASLITTNELERDRLGRTGTQGKGDFFSGEGPSTAAEGTSHVHPFAIPTLENTGLDDDALDPVPTLSDGSDRMEDLPDTRAKVPKGSSGAEIDRRVREDTQNNDSDEDDDMFFDAASRQASDLLAADENNDAAMVPEIADN</sequence>
<dbReference type="InterPro" id="IPR026059">
    <property type="entry name" value="Rab3GAP2"/>
</dbReference>
<dbReference type="RefSeq" id="XP_005711021.1">
    <property type="nucleotide sequence ID" value="XM_005710964.1"/>
</dbReference>
<dbReference type="PANTHER" id="PTHR12472">
    <property type="entry name" value="RAB3-GAP REGULATORY DOMAIN"/>
    <property type="match status" value="1"/>
</dbReference>
<dbReference type="EMBL" id="HG002236">
    <property type="protein sequence ID" value="CDF40727.1"/>
    <property type="molecule type" value="Genomic_DNA"/>
</dbReference>
<feature type="compositionally biased region" description="Basic and acidic residues" evidence="1">
    <location>
        <begin position="829"/>
        <end position="843"/>
    </location>
</feature>
<reference evidence="4" key="1">
    <citation type="journal article" date="2013" name="Proc. Natl. Acad. Sci. U.S.A.">
        <title>Genome structure and metabolic features in the red seaweed Chondrus crispus shed light on evolution of the Archaeplastida.</title>
        <authorList>
            <person name="Collen J."/>
            <person name="Porcel B."/>
            <person name="Carre W."/>
            <person name="Ball S.G."/>
            <person name="Chaparro C."/>
            <person name="Tonon T."/>
            <person name="Barbeyron T."/>
            <person name="Michel G."/>
            <person name="Noel B."/>
            <person name="Valentin K."/>
            <person name="Elias M."/>
            <person name="Artiguenave F."/>
            <person name="Arun A."/>
            <person name="Aury J.M."/>
            <person name="Barbosa-Neto J.F."/>
            <person name="Bothwell J.H."/>
            <person name="Bouget F.Y."/>
            <person name="Brillet L."/>
            <person name="Cabello-Hurtado F."/>
            <person name="Capella-Gutierrez S."/>
            <person name="Charrier B."/>
            <person name="Cladiere L."/>
            <person name="Cock J.M."/>
            <person name="Coelho S.M."/>
            <person name="Colleoni C."/>
            <person name="Czjzek M."/>
            <person name="Da Silva C."/>
            <person name="Delage L."/>
            <person name="Denoeud F."/>
            <person name="Deschamps P."/>
            <person name="Dittami S.M."/>
            <person name="Gabaldon T."/>
            <person name="Gachon C.M."/>
            <person name="Groisillier A."/>
            <person name="Herve C."/>
            <person name="Jabbari K."/>
            <person name="Katinka M."/>
            <person name="Kloareg B."/>
            <person name="Kowalczyk N."/>
            <person name="Labadie K."/>
            <person name="Leblanc C."/>
            <person name="Lopez P.J."/>
            <person name="McLachlan D.H."/>
            <person name="Meslet-Cladiere L."/>
            <person name="Moustafa A."/>
            <person name="Nehr Z."/>
            <person name="Nyvall Collen P."/>
            <person name="Panaud O."/>
            <person name="Partensky F."/>
            <person name="Poulain J."/>
            <person name="Rensing S.A."/>
            <person name="Rousvoal S."/>
            <person name="Samson G."/>
            <person name="Symeonidi A."/>
            <person name="Weissenbach J."/>
            <person name="Zambounis A."/>
            <person name="Wincker P."/>
            <person name="Boyen C."/>
        </authorList>
    </citation>
    <scope>NUCLEOTIDE SEQUENCE [LARGE SCALE GENOMIC DNA]</scope>
    <source>
        <strain evidence="4">cv. Stackhouse</strain>
    </source>
</reference>
<dbReference type="PANTHER" id="PTHR12472:SF0">
    <property type="entry name" value="RAB3 GTPASE-ACTIVATING PROTEIN NON-CATALYTIC SUBUNIT"/>
    <property type="match status" value="1"/>
</dbReference>
<evidence type="ECO:0000313" key="3">
    <source>
        <dbReference type="EMBL" id="CDF40727.1"/>
    </source>
</evidence>
<feature type="region of interest" description="Disordered" evidence="1">
    <location>
        <begin position="808"/>
        <end position="871"/>
    </location>
</feature>
<dbReference type="KEGG" id="ccp:CHC_T00007372001"/>
<dbReference type="STRING" id="2769.R7QQE9"/>
<feature type="compositionally biased region" description="Basic and acidic residues" evidence="1">
    <location>
        <begin position="976"/>
        <end position="985"/>
    </location>
</feature>
<evidence type="ECO:0000259" key="2">
    <source>
        <dbReference type="Pfam" id="PF14655"/>
    </source>
</evidence>
<dbReference type="OrthoDB" id="2019917at2759"/>
<dbReference type="GeneID" id="17318739"/>
<feature type="domain" description="Rab3-GAP regulatory subunit N-terminal" evidence="2">
    <location>
        <begin position="122"/>
        <end position="193"/>
    </location>
</feature>
<name>R7QQE9_CHOCR</name>
<gene>
    <name evidence="3" type="ORF">CHC_T00007372001</name>
</gene>
<dbReference type="Pfam" id="PF14655">
    <property type="entry name" value="RAB3GAP2_N"/>
    <property type="match status" value="1"/>
</dbReference>
<proteinExistence type="predicted"/>
<keyword evidence="4" id="KW-1185">Reference proteome</keyword>
<feature type="region of interest" description="Disordered" evidence="1">
    <location>
        <begin position="884"/>
        <end position="1026"/>
    </location>
</feature>
<dbReference type="AlphaFoldDB" id="R7QQE9"/>
<dbReference type="Gramene" id="CDF40727">
    <property type="protein sequence ID" value="CDF40727"/>
    <property type="gene ID" value="CHC_T00007372001"/>
</dbReference>